<keyword evidence="1" id="KW-0472">Membrane</keyword>
<protein>
    <submittedName>
        <fullName evidence="2">Uncharacterized protein</fullName>
    </submittedName>
</protein>
<dbReference type="EMBL" id="KI965409">
    <property type="protein sequence ID" value="EUD69872.1"/>
    <property type="molecule type" value="Genomic_DNA"/>
</dbReference>
<evidence type="ECO:0000313" key="2">
    <source>
        <dbReference type="EMBL" id="EUD69872.1"/>
    </source>
</evidence>
<gene>
    <name evidence="2" type="ORF">YYG_04934</name>
</gene>
<sequence>MAGDMFHVMNKSKELGEIFMNYFNNDALSIKYINDCKNGESLELYGCFYLVNSDSLRNRGGDKNQESSFVENITFLSFCYMNKLIEKYYNNYNYDDKINIRNNFINVLFGLSLEFNHSINMDMLNVKEKSLDLFKKHLMEVFINQNNNYLMSNFMNCSDCYCIRSYLNSTRNKYSQILSIICVYNDYTYFRYLYNFILYFMVEFLKKKMEYITLPGGNQDPMQLGQKIHETFFKQGNEGIEEKKKNDYFTALLHISINFLKEIFYTITNDSFKNTLTRQQFNMFRTIIINDINELFNFIYTCFYYCILLKKKNEFILLMECIKELSFFSPIHLFFNSSSISPMNFLLNALVLPLRNNKKSNGNIYQNSFNNSSVNSQNNEPFIRITPNEFNYLYTRYIFSQGHNMDSTQFPQFNECVSNFLNDSDIQEIILTIFSNIIEGVSKINSKTFLQINENELMNFLENFFNIDLNYYDIKNYDFENVYIKMIMNISGIPVSSYLHKKENKIKCIHMYIINIFKNIHHPNINILIYMLTICKNIFEKNRDLIFVKNNQLSQIQNEQNNMYKLEKNALLNDGNEKKYTQDMFVISIEDLKKLFTLIFIRYIKIPIYKDPNSLNKKLMIQFFSNYINEYNEEWFVAYNKHIMNESENSDNTFQSDIHTNSMMKDNEIISNNSNILRQRICSLLKTLIGMNHEVYQTAVNVFCEFFKFYNNINVDNLYNEMLKTKDYFVYSLLEMYYEMLTFLINTLKDCKNIVTEGNHKIHEETISYQLSTSTTGSNNASGSKNQFIQDKKNMLISIDQQIEQLLAIDREKEKMQSAQMGGQNNGIKIDYEENENVKILREEKNNINLVLHIVNCINKYQSSPYYEIDNNCINNLVTCYKQISENDFTSFINVSKNFISFEIKRLEFISDNSYILNYTKEYAFFMMENLFKNILQNNNNYSLELKKNYFSIFSSIVENLKNHLTNDMIHNILKTFLEFRKSTPTGSGNESNASNSFFKHNKEFSFFILILISSLNVGNINDNIEYIQVIMNESIELLANFNKQVTNFQSLYNFLYTDNNALTTANYLFDTYKIVQAFFSKFSYNKIERILNKKNMIKSSTFPNYGNTELSSDIIYKLANNNIILINENPFLQICMNLFANSITILSIYNGFIHNDINSLVFEDCPTFYSDINYFYLGKKERELAIAYSAKNKNKKKNDSFSNIENVQMKNNTNNNNYGGLKKFGKLNFMSLHENACNVIKKYVEEEYIFINNNILNIFNDVLSLGLQHTPYTYVNHHTLSIYLSLSQKIKYLITNKNMNELIIDWYVKIFYIFFEKQFNYFKQEEEFIKKVNSHLSNETDIREEDYSIYCDMLYRNKKHIFNFFKICKNLFVIPSELSMSTDSSHSSNINGNYSGDKNKIYFYYYLYNSDKIGLLNYLLPTFECLLNSYDCNVTKQCLSCLTDLSESICVLPTFNSSNSFFILLQIMKTILQGFLLYNPPMLTLQQNINEKKNMNNILFSQYDENNIDIYIGEMSIFTKNDPQEVNSFLNIFTSTFIKICKNYFLLQKNIFNNINENTSFNELVNIEPTKQFVLLLQNLGNSNMFDFQTIVSDLIKQNSSDYFKNFIYIKRGYILFLLLIFIFFMPYCENYVKKCISYKSVKHPFKPLVRKIYSLNQPIPRFKKFAFVLKATEELDDYKYFTDDEYIPPLPPVETWEDLIIKEEIRNKNEDEKRDIDDYKLTHESREKVLDIMRQTRLINHCNYEIQKNKQKNILYFVTPKMGPYCKLMENDKEKMESLISKVKEKFGRKVKIANLKLDVKMPLFEIFLQANIHTQIKIFYARGRTLQYRLPPQFWTRCKILKENKILQEKYGGECAPGLFPQYDEYQMMQIMTECIYNDKYNYYVYDVNLEWENLCALTPENREFRKLVHQNVHVPTRLAVIKAFEEGIEDFREVIKEEYLIMLREQRKLKENKRYKF</sequence>
<proteinExistence type="predicted"/>
<keyword evidence="1" id="KW-1133">Transmembrane helix</keyword>
<organism evidence="2 3">
    <name type="scientific">Plasmodium vinckei petteri</name>
    <dbReference type="NCBI Taxonomy" id="138298"/>
    <lineage>
        <taxon>Eukaryota</taxon>
        <taxon>Sar</taxon>
        <taxon>Alveolata</taxon>
        <taxon>Apicomplexa</taxon>
        <taxon>Aconoidasida</taxon>
        <taxon>Haemosporida</taxon>
        <taxon>Plasmodiidae</taxon>
        <taxon>Plasmodium</taxon>
        <taxon>Plasmodium (Vinckeia)</taxon>
    </lineage>
</organism>
<name>W7A9G9_PLAVN</name>
<evidence type="ECO:0000313" key="3">
    <source>
        <dbReference type="Proteomes" id="UP000030659"/>
    </source>
</evidence>
<accession>W7A9G9</accession>
<dbReference type="eggNOG" id="ENOG502SPHB">
    <property type="taxonomic scope" value="Eukaryota"/>
</dbReference>
<evidence type="ECO:0000256" key="1">
    <source>
        <dbReference type="SAM" id="Phobius"/>
    </source>
</evidence>
<feature type="transmembrane region" description="Helical" evidence="1">
    <location>
        <begin position="1610"/>
        <end position="1629"/>
    </location>
</feature>
<dbReference type="Proteomes" id="UP000030659">
    <property type="component" value="Unassembled WGS sequence"/>
</dbReference>
<keyword evidence="1" id="KW-0812">Transmembrane</keyword>
<reference evidence="2 3" key="1">
    <citation type="submission" date="2013-02" db="EMBL/GenBank/DDBJ databases">
        <title>The Genome Sequence of Plasmodium vinckei petteri CR.</title>
        <authorList>
            <consortium name="The Broad Institute Genome Sequencing Platform"/>
            <consortium name="The Broad Institute Genome Sequencing Center for Infectious Disease"/>
            <person name="Neafsey D."/>
            <person name="Cheeseman I."/>
            <person name="Volkman S."/>
            <person name="Adams J."/>
            <person name="Walker B."/>
            <person name="Young S.K."/>
            <person name="Zeng Q."/>
            <person name="Gargeya S."/>
            <person name="Fitzgerald M."/>
            <person name="Haas B."/>
            <person name="Abouelleil A."/>
            <person name="Alvarado L."/>
            <person name="Arachchi H.M."/>
            <person name="Berlin A.M."/>
            <person name="Chapman S.B."/>
            <person name="Dewar J."/>
            <person name="Goldberg J."/>
            <person name="Griggs A."/>
            <person name="Gujja S."/>
            <person name="Hansen M."/>
            <person name="Howarth C."/>
            <person name="Imamovic A."/>
            <person name="Larimer J."/>
            <person name="McCowan C."/>
            <person name="Murphy C."/>
            <person name="Neiman D."/>
            <person name="Pearson M."/>
            <person name="Priest M."/>
            <person name="Roberts A."/>
            <person name="Saif S."/>
            <person name="Shea T."/>
            <person name="Sisk P."/>
            <person name="Sykes S."/>
            <person name="Wortman J."/>
            <person name="Nusbaum C."/>
            <person name="Birren B."/>
        </authorList>
    </citation>
    <scope>NUCLEOTIDE SEQUENCE [LARGE SCALE GENOMIC DNA]</scope>
    <source>
        <strain evidence="2 3">CR</strain>
    </source>
</reference>